<keyword evidence="3" id="KW-0274">FAD</keyword>
<evidence type="ECO:0000313" key="7">
    <source>
        <dbReference type="Proteomes" id="UP000076925"/>
    </source>
</evidence>
<dbReference type="GO" id="GO:0071949">
    <property type="term" value="F:FAD binding"/>
    <property type="evidence" value="ECO:0007669"/>
    <property type="project" value="InterPro"/>
</dbReference>
<comment type="cofactor">
    <cofactor evidence="1">
        <name>FAD</name>
        <dbReference type="ChEBI" id="CHEBI:57692"/>
    </cofactor>
</comment>
<evidence type="ECO:0000256" key="1">
    <source>
        <dbReference type="ARBA" id="ARBA00001974"/>
    </source>
</evidence>
<dbReference type="InterPro" id="IPR036188">
    <property type="entry name" value="FAD/NAD-bd_sf"/>
</dbReference>
<dbReference type="Proteomes" id="UP000076925">
    <property type="component" value="Unassembled WGS sequence"/>
</dbReference>
<accession>A0A139X7S4</accession>
<proteinExistence type="predicted"/>
<keyword evidence="2" id="KW-0285">Flavoprotein</keyword>
<dbReference type="SUPFAM" id="SSF51905">
    <property type="entry name" value="FAD/NAD(P)-binding domain"/>
    <property type="match status" value="1"/>
</dbReference>
<dbReference type="Gene3D" id="3.50.50.60">
    <property type="entry name" value="FAD/NAD(P)-binding domain"/>
    <property type="match status" value="1"/>
</dbReference>
<dbReference type="PRINTS" id="PR00420">
    <property type="entry name" value="RNGMNOXGNASE"/>
</dbReference>
<evidence type="ECO:0000256" key="3">
    <source>
        <dbReference type="ARBA" id="ARBA00022827"/>
    </source>
</evidence>
<dbReference type="EMBL" id="ANNX02000026">
    <property type="protein sequence ID" value="KYC40761.1"/>
    <property type="molecule type" value="Genomic_DNA"/>
</dbReference>
<evidence type="ECO:0000259" key="5">
    <source>
        <dbReference type="Pfam" id="PF01494"/>
    </source>
</evidence>
<gene>
    <name evidence="6" type="ORF">WA1_24305</name>
</gene>
<evidence type="ECO:0000313" key="6">
    <source>
        <dbReference type="EMBL" id="KYC40761.1"/>
    </source>
</evidence>
<keyword evidence="4" id="KW-0560">Oxidoreductase</keyword>
<dbReference type="Pfam" id="PF01494">
    <property type="entry name" value="FAD_binding_3"/>
    <property type="match status" value="1"/>
</dbReference>
<name>A0A139X7S4_9CYAN</name>
<feature type="domain" description="FAD-binding" evidence="5">
    <location>
        <begin position="25"/>
        <end position="364"/>
    </location>
</feature>
<dbReference type="PANTHER" id="PTHR46496">
    <property type="match status" value="1"/>
</dbReference>
<organism evidence="6 7">
    <name type="scientific">Scytonema hofmannii PCC 7110</name>
    <dbReference type="NCBI Taxonomy" id="128403"/>
    <lineage>
        <taxon>Bacteria</taxon>
        <taxon>Bacillati</taxon>
        <taxon>Cyanobacteriota</taxon>
        <taxon>Cyanophyceae</taxon>
        <taxon>Nostocales</taxon>
        <taxon>Scytonemataceae</taxon>
        <taxon>Scytonema</taxon>
    </lineage>
</organism>
<dbReference type="GO" id="GO:0016491">
    <property type="term" value="F:oxidoreductase activity"/>
    <property type="evidence" value="ECO:0007669"/>
    <property type="project" value="UniProtKB-KW"/>
</dbReference>
<dbReference type="AlphaFoldDB" id="A0A139X7S4"/>
<sequence length="407" mass="44120">MGRAAPVRLTTRTTESTYQGRSLMDIAIIGGGIGGLATANALLKKGFNVQVYERAQALRPIGAGLSLTPNGLNSLNTVQPGIAEILIGAGSPMNTLTLKRSTGEMIATKAMTLMQQYGQPMLSIQWSKLQAILASVLPPEIVHLHHRCVGFEQQDNSVKVRFEDGKTVQADLLIGADGINSAVRQELIGDGTPTYAGRMSWRAVIPYSHKQLPPDAATLITALHDKNILLIDVGEGYIFWSAGALSTDDSVCQRASDAKARVLDLFAGWAEPVEAIIEATPAEDIVERPILDRPPLNNWSKGRVTLLGDAAHPVVPSLGQGANMAFEDAYELAECFANAPNIETALHAYETSRIPRTTAIYDRSATQGRDSYQPESETLFNKMMQPSQMSQDNFEAWLYSYNSATPH</sequence>
<keyword evidence="7" id="KW-1185">Reference proteome</keyword>
<dbReference type="PANTHER" id="PTHR46496:SF1">
    <property type="entry name" value="ZEAXANTHIN EPOXIDASE, CHLOROPLASTIC"/>
    <property type="match status" value="1"/>
</dbReference>
<protein>
    <recommendedName>
        <fullName evidence="5">FAD-binding domain-containing protein</fullName>
    </recommendedName>
</protein>
<dbReference type="STRING" id="128403.WA1_24305"/>
<comment type="caution">
    <text evidence="6">The sequence shown here is derived from an EMBL/GenBank/DDBJ whole genome shotgun (WGS) entry which is preliminary data.</text>
</comment>
<dbReference type="InterPro" id="IPR002938">
    <property type="entry name" value="FAD-bd"/>
</dbReference>
<evidence type="ECO:0000256" key="2">
    <source>
        <dbReference type="ARBA" id="ARBA00022630"/>
    </source>
</evidence>
<evidence type="ECO:0000256" key="4">
    <source>
        <dbReference type="ARBA" id="ARBA00023002"/>
    </source>
</evidence>
<reference evidence="6 7" key="1">
    <citation type="journal article" date="2013" name="Genome Biol. Evol.">
        <title>Genomes of Stigonematalean cyanobacteria (subsection V) and the evolution of oxygenic photosynthesis from prokaryotes to plastids.</title>
        <authorList>
            <person name="Dagan T."/>
            <person name="Roettger M."/>
            <person name="Stucken K."/>
            <person name="Landan G."/>
            <person name="Koch R."/>
            <person name="Major P."/>
            <person name="Gould S.B."/>
            <person name="Goremykin V.V."/>
            <person name="Rippka R."/>
            <person name="Tandeau de Marsac N."/>
            <person name="Gugger M."/>
            <person name="Lockhart P.J."/>
            <person name="Allen J.F."/>
            <person name="Brune I."/>
            <person name="Maus I."/>
            <person name="Puhler A."/>
            <person name="Martin W.F."/>
        </authorList>
    </citation>
    <scope>NUCLEOTIDE SEQUENCE [LARGE SCALE GENOMIC DNA]</scope>
    <source>
        <strain evidence="6 7">PCC 7110</strain>
    </source>
</reference>